<reference evidence="3" key="1">
    <citation type="journal article" date="2019" name="Int. J. Syst. Evol. Microbiol.">
        <title>The Global Catalogue of Microorganisms (GCM) 10K type strain sequencing project: providing services to taxonomists for standard genome sequencing and annotation.</title>
        <authorList>
            <consortium name="The Broad Institute Genomics Platform"/>
            <consortium name="The Broad Institute Genome Sequencing Center for Infectious Disease"/>
            <person name="Wu L."/>
            <person name="Ma J."/>
        </authorList>
    </citation>
    <scope>NUCLEOTIDE SEQUENCE [LARGE SCALE GENOMIC DNA]</scope>
    <source>
        <strain evidence="3">CGMCC 4.1437</strain>
    </source>
</reference>
<evidence type="ECO:0000313" key="3">
    <source>
        <dbReference type="Proteomes" id="UP001595975"/>
    </source>
</evidence>
<feature type="compositionally biased region" description="Low complexity" evidence="1">
    <location>
        <begin position="15"/>
        <end position="36"/>
    </location>
</feature>
<protein>
    <submittedName>
        <fullName evidence="2">Uncharacterized protein</fullName>
    </submittedName>
</protein>
<feature type="compositionally biased region" description="Gly residues" evidence="1">
    <location>
        <begin position="37"/>
        <end position="57"/>
    </location>
</feature>
<dbReference type="EMBL" id="JBHSOF010000010">
    <property type="protein sequence ID" value="MFC5663413.1"/>
    <property type="molecule type" value="Genomic_DNA"/>
</dbReference>
<accession>A0ABW0X0W9</accession>
<evidence type="ECO:0000256" key="1">
    <source>
        <dbReference type="SAM" id="MobiDB-lite"/>
    </source>
</evidence>
<name>A0ABW0X0W9_9ACTN</name>
<gene>
    <name evidence="2" type="ORF">ACFP3U_10530</name>
</gene>
<dbReference type="Proteomes" id="UP001595975">
    <property type="component" value="Unassembled WGS sequence"/>
</dbReference>
<feature type="compositionally biased region" description="Low complexity" evidence="1">
    <location>
        <begin position="71"/>
        <end position="81"/>
    </location>
</feature>
<organism evidence="2 3">
    <name type="scientific">Kitasatospora misakiensis</name>
    <dbReference type="NCBI Taxonomy" id="67330"/>
    <lineage>
        <taxon>Bacteria</taxon>
        <taxon>Bacillati</taxon>
        <taxon>Actinomycetota</taxon>
        <taxon>Actinomycetes</taxon>
        <taxon>Kitasatosporales</taxon>
        <taxon>Streptomycetaceae</taxon>
        <taxon>Kitasatospora</taxon>
    </lineage>
</organism>
<proteinExistence type="predicted"/>
<feature type="non-terminal residue" evidence="2">
    <location>
        <position position="1"/>
    </location>
</feature>
<evidence type="ECO:0000313" key="2">
    <source>
        <dbReference type="EMBL" id="MFC5663413.1"/>
    </source>
</evidence>
<comment type="caution">
    <text evidence="2">The sequence shown here is derived from an EMBL/GenBank/DDBJ whole genome shotgun (WGS) entry which is preliminary data.</text>
</comment>
<sequence length="81" mass="7143">ARRRAGVAPASAGSTPAQRATPAAPAGSGTAPKSGPSTGGAPSGSASGGSGLLGGVLGSAPLVDLAGGGARTPRPGPATAT</sequence>
<keyword evidence="3" id="KW-1185">Reference proteome</keyword>
<feature type="region of interest" description="Disordered" evidence="1">
    <location>
        <begin position="1"/>
        <end position="81"/>
    </location>
</feature>